<dbReference type="OrthoDB" id="1032410at2"/>
<dbReference type="SUPFAM" id="SSF82153">
    <property type="entry name" value="FAS1 domain"/>
    <property type="match status" value="1"/>
</dbReference>
<reference evidence="2 3" key="1">
    <citation type="submission" date="2016-11" db="EMBL/GenBank/DDBJ databases">
        <authorList>
            <person name="Jaros S."/>
            <person name="Januszkiewicz K."/>
            <person name="Wedrychowicz H."/>
        </authorList>
    </citation>
    <scope>NUCLEOTIDE SEQUENCE [LARGE SCALE GENOMIC DNA]</scope>
    <source>
        <strain evidence="2 3">DSM 26910</strain>
    </source>
</reference>
<dbReference type="Gene3D" id="2.30.180.10">
    <property type="entry name" value="FAS1 domain"/>
    <property type="match status" value="1"/>
</dbReference>
<accession>A0A1M4Y5D3</accession>
<dbReference type="EMBL" id="FQUM01000003">
    <property type="protein sequence ID" value="SHF00652.1"/>
    <property type="molecule type" value="Genomic_DNA"/>
</dbReference>
<dbReference type="AlphaFoldDB" id="A0A1M4Y5D3"/>
<dbReference type="RefSeq" id="WP_073000275.1">
    <property type="nucleotide sequence ID" value="NZ_FQUM01000003.1"/>
</dbReference>
<evidence type="ECO:0000313" key="3">
    <source>
        <dbReference type="Proteomes" id="UP000184164"/>
    </source>
</evidence>
<proteinExistence type="predicted"/>
<dbReference type="Proteomes" id="UP000184164">
    <property type="component" value="Unassembled WGS sequence"/>
</dbReference>
<organism evidence="2 3">
    <name type="scientific">Mariniphaga anaerophila</name>
    <dbReference type="NCBI Taxonomy" id="1484053"/>
    <lineage>
        <taxon>Bacteria</taxon>
        <taxon>Pseudomonadati</taxon>
        <taxon>Bacteroidota</taxon>
        <taxon>Bacteroidia</taxon>
        <taxon>Marinilabiliales</taxon>
        <taxon>Prolixibacteraceae</taxon>
        <taxon>Mariniphaga</taxon>
    </lineage>
</organism>
<sequence length="202" mass="22992">MNKIINKSLIVLIALVMITGCDLSLQTDYDYKESVLDPHVEMTAWEYFQSRQDVFEVLTEAIEYCGLKDYYTQTEVDYTFLALNNTAMKLYMMDRFPGTSSITECDKEAVKKLLLYHIVDGAYSSYSQLQIEPMYVLTMLKGEEGLMTMLVRKNPWQADAGKVIVNDTGSNGNSPMRGAVTSNIIPTNGVVHVFESYCYYKQ</sequence>
<protein>
    <submittedName>
        <fullName evidence="2">Fasciclin domain-containing protein</fullName>
    </submittedName>
</protein>
<evidence type="ECO:0000259" key="1">
    <source>
        <dbReference type="Pfam" id="PF02469"/>
    </source>
</evidence>
<dbReference type="STRING" id="1484053.SAMN05444274_103227"/>
<evidence type="ECO:0000313" key="2">
    <source>
        <dbReference type="EMBL" id="SHF00652.1"/>
    </source>
</evidence>
<dbReference type="InterPro" id="IPR000782">
    <property type="entry name" value="FAS1_domain"/>
</dbReference>
<dbReference type="InterPro" id="IPR036378">
    <property type="entry name" value="FAS1_dom_sf"/>
</dbReference>
<dbReference type="Pfam" id="PF02469">
    <property type="entry name" value="Fasciclin"/>
    <property type="match status" value="1"/>
</dbReference>
<name>A0A1M4Y5D3_9BACT</name>
<keyword evidence="3" id="KW-1185">Reference proteome</keyword>
<dbReference type="PROSITE" id="PS51257">
    <property type="entry name" value="PROKAR_LIPOPROTEIN"/>
    <property type="match status" value="1"/>
</dbReference>
<feature type="domain" description="FAS1" evidence="1">
    <location>
        <begin position="55"/>
        <end position="195"/>
    </location>
</feature>
<gene>
    <name evidence="2" type="ORF">SAMN05444274_103227</name>
</gene>